<evidence type="ECO:0000313" key="1">
    <source>
        <dbReference type="EMBL" id="PWZ98979.1"/>
    </source>
</evidence>
<proteinExistence type="predicted"/>
<name>A0A317ZBM5_STAPS</name>
<dbReference type="AlphaFoldDB" id="A0A317ZBM5"/>
<protein>
    <recommendedName>
        <fullName evidence="3">Cell wall anchor protein</fullName>
    </recommendedName>
</protein>
<evidence type="ECO:0008006" key="3">
    <source>
        <dbReference type="Google" id="ProtNLM"/>
    </source>
</evidence>
<evidence type="ECO:0000313" key="2">
    <source>
        <dbReference type="Proteomes" id="UP000246351"/>
    </source>
</evidence>
<dbReference type="Proteomes" id="UP000246351">
    <property type="component" value="Unassembled WGS sequence"/>
</dbReference>
<organism evidence="1 2">
    <name type="scientific">Staphylococcus pseudintermedius</name>
    <dbReference type="NCBI Taxonomy" id="283734"/>
    <lineage>
        <taxon>Bacteria</taxon>
        <taxon>Bacillati</taxon>
        <taxon>Bacillota</taxon>
        <taxon>Bacilli</taxon>
        <taxon>Bacillales</taxon>
        <taxon>Staphylococcaceae</taxon>
        <taxon>Staphylococcus</taxon>
        <taxon>Staphylococcus intermedius group</taxon>
    </lineage>
</organism>
<dbReference type="RefSeq" id="WP_037543730.1">
    <property type="nucleotide sequence ID" value="NZ_BAAFJH010000049.1"/>
</dbReference>
<reference evidence="1 2" key="1">
    <citation type="journal article" date="2018" name="Vet. Microbiol.">
        <title>Clonal diversity and geographic distribution of methicillin-resistant Staphylococcus pseudintermedius from Australian animals: Discovery of novel sequence types.</title>
        <authorList>
            <person name="Worthing K.A."/>
            <person name="Abraham S."/>
            <person name="Coombs G.W."/>
            <person name="Pang S."/>
            <person name="Saputra S."/>
            <person name="Jordan D."/>
            <person name="Trott D.J."/>
            <person name="Norris J.M."/>
        </authorList>
    </citation>
    <scope>NUCLEOTIDE SEQUENCE [LARGE SCALE GENOMIC DNA]</scope>
    <source>
        <strain evidence="1 2">ST71 3</strain>
    </source>
</reference>
<dbReference type="EMBL" id="QEIV01000417">
    <property type="protein sequence ID" value="PWZ98979.1"/>
    <property type="molecule type" value="Genomic_DNA"/>
</dbReference>
<accession>A0A317ZBM5</accession>
<sequence length="501" mass="53447">MKVLMNTLTAIDGTCIKQGDPSVLRFKLGDFNDDELMLDPVATVYLSHENDVYRFEGTVHKDVVTFNIDKVLPAGIYTLEIECNHYIFPSDKNTRIEIVESQLGKAMSAVKSDHLYDEIIKYGVENKLFRGLLEEERAFMSESLSVSQSISASISTSFSQSTSTSTSMSVSESLSTSESLSLSVSTSLSTSESISESTSISQSESISYAMSVSESVSASISNSLSASTSTSESLSLSTRTSISESLRASESESLSVSESVSLSLSTSESLSISASISESLSTSESQSLSTSASTSVSESESASISTSLSISESASLSESTALSTSLSVSQSQSESLSVSVSMSQSVSESLSVSASLSQSESESISMSVSISESISQSVSTSESLAHTPSDYMVEATDNGDGTSTVTVVPKRIFRDPNGLLGMAVNNNAFDFEGKNIKKVEFDGAILFKPERVENTIYWAGVNNDSTDEVKSFISHLVTTRKITGVAEEYRSEPIKFTFINN</sequence>
<gene>
    <name evidence="1" type="ORF">DD924_05120</name>
</gene>
<comment type="caution">
    <text evidence="1">The sequence shown here is derived from an EMBL/GenBank/DDBJ whole genome shotgun (WGS) entry which is preliminary data.</text>
</comment>